<dbReference type="PANTHER" id="PTHR12358:SF54">
    <property type="entry name" value="SPHINGOSINE KINASE RELATED PROTEIN"/>
    <property type="match status" value="1"/>
</dbReference>
<dbReference type="Gene3D" id="2.60.200.40">
    <property type="match status" value="1"/>
</dbReference>
<evidence type="ECO:0000256" key="9">
    <source>
        <dbReference type="SAM" id="Phobius"/>
    </source>
</evidence>
<proteinExistence type="inferred from homology"/>
<keyword evidence="8" id="KW-1208">Phospholipid metabolism</keyword>
<dbReference type="AlphaFoldDB" id="A0A6J4LLY2"/>
<comment type="similarity">
    <text evidence="2">Belongs to the diacylglycerol/lipid kinase family.</text>
</comment>
<feature type="chain" id="PRO_5026952399" description="DAGKc domain-containing protein" evidence="10">
    <location>
        <begin position="28"/>
        <end position="524"/>
    </location>
</feature>
<dbReference type="Pfam" id="PF01569">
    <property type="entry name" value="PAP2"/>
    <property type="match status" value="1"/>
</dbReference>
<dbReference type="SMART" id="SM00046">
    <property type="entry name" value="DAGKc"/>
    <property type="match status" value="1"/>
</dbReference>
<reference evidence="12" key="1">
    <citation type="submission" date="2020-02" db="EMBL/GenBank/DDBJ databases">
        <authorList>
            <person name="Meier V. D."/>
        </authorList>
    </citation>
    <scope>NUCLEOTIDE SEQUENCE</scope>
    <source>
        <strain evidence="12">AVDCRST_MAG36</strain>
    </source>
</reference>
<feature type="transmembrane region" description="Helical" evidence="9">
    <location>
        <begin position="162"/>
        <end position="183"/>
    </location>
</feature>
<feature type="signal peptide" evidence="10">
    <location>
        <begin position="1"/>
        <end position="27"/>
    </location>
</feature>
<comment type="cofactor">
    <cofactor evidence="1">
        <name>Mg(2+)</name>
        <dbReference type="ChEBI" id="CHEBI:18420"/>
    </cofactor>
</comment>
<keyword evidence="9" id="KW-0812">Transmembrane</keyword>
<evidence type="ECO:0000256" key="10">
    <source>
        <dbReference type="SAM" id="SignalP"/>
    </source>
</evidence>
<evidence type="ECO:0000256" key="8">
    <source>
        <dbReference type="ARBA" id="ARBA00023264"/>
    </source>
</evidence>
<name>A0A6J4LLY2_9ACTN</name>
<evidence type="ECO:0000256" key="2">
    <source>
        <dbReference type="ARBA" id="ARBA00005983"/>
    </source>
</evidence>
<dbReference type="Gene3D" id="3.40.50.10330">
    <property type="entry name" value="Probable inorganic polyphosphate/atp-NAD kinase, domain 1"/>
    <property type="match status" value="1"/>
</dbReference>
<keyword evidence="6" id="KW-0067">ATP-binding</keyword>
<dbReference type="InterPro" id="IPR016064">
    <property type="entry name" value="NAD/diacylglycerol_kinase_sf"/>
</dbReference>
<evidence type="ECO:0000256" key="4">
    <source>
        <dbReference type="ARBA" id="ARBA00022741"/>
    </source>
</evidence>
<keyword evidence="9" id="KW-1133">Transmembrane helix</keyword>
<dbReference type="Pfam" id="PF00781">
    <property type="entry name" value="DAGK_cat"/>
    <property type="match status" value="1"/>
</dbReference>
<dbReference type="GO" id="GO:0005524">
    <property type="term" value="F:ATP binding"/>
    <property type="evidence" value="ECO:0007669"/>
    <property type="project" value="UniProtKB-KW"/>
</dbReference>
<dbReference type="InterPro" id="IPR000326">
    <property type="entry name" value="PAP2/HPO"/>
</dbReference>
<keyword evidence="9" id="KW-0472">Membrane</keyword>
<feature type="transmembrane region" description="Helical" evidence="9">
    <location>
        <begin position="93"/>
        <end position="114"/>
    </location>
</feature>
<feature type="transmembrane region" description="Helical" evidence="9">
    <location>
        <begin position="67"/>
        <end position="86"/>
    </location>
</feature>
<dbReference type="Pfam" id="PF19279">
    <property type="entry name" value="YegS_C"/>
    <property type="match status" value="1"/>
</dbReference>
<dbReference type="PROSITE" id="PS51318">
    <property type="entry name" value="TAT"/>
    <property type="match status" value="1"/>
</dbReference>
<dbReference type="Gene3D" id="1.20.144.10">
    <property type="entry name" value="Phosphatidic acid phosphatase type 2/haloperoxidase"/>
    <property type="match status" value="1"/>
</dbReference>
<dbReference type="InterPro" id="IPR006311">
    <property type="entry name" value="TAT_signal"/>
</dbReference>
<feature type="domain" description="DAGKc" evidence="11">
    <location>
        <begin position="224"/>
        <end position="354"/>
    </location>
</feature>
<evidence type="ECO:0000256" key="7">
    <source>
        <dbReference type="ARBA" id="ARBA00023209"/>
    </source>
</evidence>
<dbReference type="InterPro" id="IPR045540">
    <property type="entry name" value="YegS/DAGK_C"/>
</dbReference>
<dbReference type="SMART" id="SM00014">
    <property type="entry name" value="acidPPc"/>
    <property type="match status" value="1"/>
</dbReference>
<keyword evidence="7" id="KW-0594">Phospholipid biosynthesis</keyword>
<dbReference type="PROSITE" id="PS50146">
    <property type="entry name" value="DAGK"/>
    <property type="match status" value="1"/>
</dbReference>
<evidence type="ECO:0000256" key="5">
    <source>
        <dbReference type="ARBA" id="ARBA00022777"/>
    </source>
</evidence>
<dbReference type="InterPro" id="IPR036938">
    <property type="entry name" value="PAP2/HPO_sf"/>
</dbReference>
<protein>
    <recommendedName>
        <fullName evidence="11">DAGKc domain-containing protein</fullName>
    </recommendedName>
</protein>
<dbReference type="GO" id="GO:0016301">
    <property type="term" value="F:kinase activity"/>
    <property type="evidence" value="ECO:0007669"/>
    <property type="project" value="UniProtKB-KW"/>
</dbReference>
<evidence type="ECO:0000256" key="1">
    <source>
        <dbReference type="ARBA" id="ARBA00001946"/>
    </source>
</evidence>
<dbReference type="EMBL" id="CADCUH010000063">
    <property type="protein sequence ID" value="CAA9332648.1"/>
    <property type="molecule type" value="Genomic_DNA"/>
</dbReference>
<evidence type="ECO:0000259" key="11">
    <source>
        <dbReference type="PROSITE" id="PS50146"/>
    </source>
</evidence>
<dbReference type="CDD" id="cd03392">
    <property type="entry name" value="PAP2_like_2"/>
    <property type="match status" value="1"/>
</dbReference>
<dbReference type="GO" id="GO:0008654">
    <property type="term" value="P:phospholipid biosynthetic process"/>
    <property type="evidence" value="ECO:0007669"/>
    <property type="project" value="UniProtKB-KW"/>
</dbReference>
<evidence type="ECO:0000256" key="3">
    <source>
        <dbReference type="ARBA" id="ARBA00022679"/>
    </source>
</evidence>
<accession>A0A6J4LLY2</accession>
<evidence type="ECO:0000313" key="12">
    <source>
        <dbReference type="EMBL" id="CAA9332648.1"/>
    </source>
</evidence>
<dbReference type="SUPFAM" id="SSF48317">
    <property type="entry name" value="Acid phosphatase/Vanadium-dependent haloperoxidase"/>
    <property type="match status" value="1"/>
</dbReference>
<dbReference type="SUPFAM" id="SSF111331">
    <property type="entry name" value="NAD kinase/diacylglycerol kinase-like"/>
    <property type="match status" value="1"/>
</dbReference>
<keyword evidence="7" id="KW-0444">Lipid biosynthesis</keyword>
<organism evidence="12">
    <name type="scientific">uncultured Nocardioidaceae bacterium</name>
    <dbReference type="NCBI Taxonomy" id="253824"/>
    <lineage>
        <taxon>Bacteria</taxon>
        <taxon>Bacillati</taxon>
        <taxon>Actinomycetota</taxon>
        <taxon>Actinomycetes</taxon>
        <taxon>Propionibacteriales</taxon>
        <taxon>Nocardioidaceae</taxon>
        <taxon>environmental samples</taxon>
    </lineage>
</organism>
<keyword evidence="3" id="KW-0808">Transferase</keyword>
<feature type="transmembrane region" description="Helical" evidence="9">
    <location>
        <begin position="134"/>
        <end position="155"/>
    </location>
</feature>
<sequence length="524" mass="55323">MTLADRTRRRLLLLALLAAVWTVLASAAVALSPAAVDDLDTSVGQPLAAFTDRHAPLERAAVLVAEATRPLVLIPLLALVALLLAVRGFRRTALWLAVVPSCCQLTTVAMKAGFARPRPSYAHMELTDLSFPSGHATGSACAAGVVMVLATVFVRRGGQRRLVAATAVLFALVVGTDRLLLGVHGLVDVLTGYAVATLWVAGSAWLVDPTPRPPALDPLPVAGPRPRDVAVVLNPVKVEDPVAFRALVDSRARELGWDVPRWYETTVESTGAVMAQDAARSGAELVVVCGGDGTVRAVCGAMAGTGVPVGVVPAGTGNLLARNLDVPLWLNGAVEVALNGRDRTIDLVRVSGDGLAAGEHYLVMAGMGFDAAIMEGANERIKARVGWLAYVVSGARNLMFPAVRVEVRVDDGAWTQARARTVVIGNVGFLQAGLPLLPDAVIDDGRLDAVLVNPRRFHHWLLVVVRVVGRARKLDETVNRVTGRVIEVRAAADTPRQVDGDPVGAGRELRCECLPGGLVVRVPR</sequence>
<keyword evidence="7" id="KW-0443">Lipid metabolism</keyword>
<keyword evidence="4" id="KW-0547">Nucleotide-binding</keyword>
<dbReference type="InterPro" id="IPR017438">
    <property type="entry name" value="ATP-NAD_kinase_N"/>
</dbReference>
<dbReference type="InterPro" id="IPR050187">
    <property type="entry name" value="Lipid_Phosphate_FormReg"/>
</dbReference>
<gene>
    <name evidence="12" type="ORF">AVDCRST_MAG36-1011</name>
</gene>
<evidence type="ECO:0000256" key="6">
    <source>
        <dbReference type="ARBA" id="ARBA00022840"/>
    </source>
</evidence>
<dbReference type="InterPro" id="IPR001206">
    <property type="entry name" value="Diacylglycerol_kinase_cat_dom"/>
</dbReference>
<dbReference type="PANTHER" id="PTHR12358">
    <property type="entry name" value="SPHINGOSINE KINASE"/>
    <property type="match status" value="1"/>
</dbReference>
<keyword evidence="5" id="KW-0418">Kinase</keyword>
<keyword evidence="10" id="KW-0732">Signal</keyword>